<comment type="subcellular location">
    <subcellularLocation>
        <location evidence="1">Nucleus</location>
    </subcellularLocation>
</comment>
<evidence type="ECO:0000313" key="6">
    <source>
        <dbReference type="Proteomes" id="UP000230233"/>
    </source>
</evidence>
<gene>
    <name evidence="5" type="primary">Cni-tag-342</name>
    <name evidence="5" type="synonym">Cnig_chr_III.g10829</name>
    <name evidence="5" type="ORF">B9Z55_010829</name>
</gene>
<dbReference type="AlphaFoldDB" id="A0A2G5UHG2"/>
<accession>A0A2G5UHG2</accession>
<keyword evidence="3" id="KW-0804">Transcription</keyword>
<dbReference type="STRING" id="1611254.A0A2G5UHG2"/>
<dbReference type="GO" id="GO:0003713">
    <property type="term" value="F:transcription coactivator activity"/>
    <property type="evidence" value="ECO:0007669"/>
    <property type="project" value="TreeGrafter"/>
</dbReference>
<evidence type="ECO:0000256" key="1">
    <source>
        <dbReference type="ARBA" id="ARBA00004123"/>
    </source>
</evidence>
<sequence length="343" mass="39103">MPPKRSRKRASDGLKPAIGASAQIEKLEGSNKLEPSIRNLVSTLMFTSGDDENPLEENEDFVLDILKNELVMLLKDVVAVHSTKFPLVKLEHILPVLKDQRGIISRFIKYLQNRVEMAKFMKKKTYSSNGTEEDVENDDDYDKNQVVEDEVDPIDDIGEIGGEEGEILKKKSKNVGTVTIEENLLEEVKQAFSVAGLNFKSFQNFVDEPHNEHVRALQIVMVDMTGEEYNRYAEARRISFQDQSPIPYNFSSFDFSSSNKKRKGTISNRQLLLSWLGNPPINGEPAHVFLAFLAKEIVSVIVGAALVERRKMSPAEGGLLHHCYYEEPFRKNKRFRKYGRFLF</sequence>
<evidence type="ECO:0000256" key="3">
    <source>
        <dbReference type="ARBA" id="ARBA00023163"/>
    </source>
</evidence>
<dbReference type="Proteomes" id="UP000230233">
    <property type="component" value="Chromosome III"/>
</dbReference>
<keyword evidence="4" id="KW-0539">Nucleus</keyword>
<proteinExistence type="predicted"/>
<evidence type="ECO:0000313" key="5">
    <source>
        <dbReference type="EMBL" id="PIC38997.1"/>
    </source>
</evidence>
<dbReference type="OrthoDB" id="5814340at2759"/>
<dbReference type="InterPro" id="IPR003195">
    <property type="entry name" value="TFIID_TAF13"/>
</dbReference>
<keyword evidence="6" id="KW-1185">Reference proteome</keyword>
<evidence type="ECO:0000256" key="4">
    <source>
        <dbReference type="ARBA" id="ARBA00023242"/>
    </source>
</evidence>
<name>A0A2G5UHG2_9PELO</name>
<comment type="caution">
    <text evidence="5">The sequence shown here is derived from an EMBL/GenBank/DDBJ whole genome shotgun (WGS) entry which is preliminary data.</text>
</comment>
<dbReference type="PANTHER" id="PTHR11380">
    <property type="entry name" value="TRANSCRIPTION INITIATION FACTOR TFIID/SUPT3-RELATED"/>
    <property type="match status" value="1"/>
</dbReference>
<dbReference type="GO" id="GO:0006366">
    <property type="term" value="P:transcription by RNA polymerase II"/>
    <property type="evidence" value="ECO:0007669"/>
    <property type="project" value="InterPro"/>
</dbReference>
<reference evidence="5" key="1">
    <citation type="journal article" date="2018" name="Science">
        <title>Rapid genome shrinkage in a self-fertile nematode reveals sperm competition proteins.</title>
        <authorList>
            <person name="Yin D."/>
            <person name="Schwarz E.M."/>
            <person name="Thomas C.G."/>
            <person name="Felde R.L."/>
            <person name="Korf I.F."/>
            <person name="Cutter A.D."/>
            <person name="Schartner C.M."/>
            <person name="Ralston E.J."/>
            <person name="Meyer B.J."/>
            <person name="Haag E.S."/>
        </authorList>
    </citation>
    <scope>NUCLEOTIDE SEQUENCE</scope>
    <source>
        <strain evidence="5">JU1422</strain>
    </source>
</reference>
<evidence type="ECO:0000256" key="2">
    <source>
        <dbReference type="ARBA" id="ARBA00023015"/>
    </source>
</evidence>
<dbReference type="EMBL" id="PDUG01000003">
    <property type="protein sequence ID" value="PIC38997.1"/>
    <property type="molecule type" value="Genomic_DNA"/>
</dbReference>
<protein>
    <submittedName>
        <fullName evidence="5">Uncharacterized protein</fullName>
    </submittedName>
</protein>
<organism evidence="5 6">
    <name type="scientific">Caenorhabditis nigoni</name>
    <dbReference type="NCBI Taxonomy" id="1611254"/>
    <lineage>
        <taxon>Eukaryota</taxon>
        <taxon>Metazoa</taxon>
        <taxon>Ecdysozoa</taxon>
        <taxon>Nematoda</taxon>
        <taxon>Chromadorea</taxon>
        <taxon>Rhabditida</taxon>
        <taxon>Rhabditina</taxon>
        <taxon>Rhabditomorpha</taxon>
        <taxon>Rhabditoidea</taxon>
        <taxon>Rhabditidae</taxon>
        <taxon>Peloderinae</taxon>
        <taxon>Caenorhabditis</taxon>
    </lineage>
</organism>
<dbReference type="GO" id="GO:0005634">
    <property type="term" value="C:nucleus"/>
    <property type="evidence" value="ECO:0007669"/>
    <property type="project" value="UniProtKB-SubCell"/>
</dbReference>
<dbReference type="PANTHER" id="PTHR11380:SF16">
    <property type="entry name" value="TRANSCRIPTION INITIATION PROTEIN SPT3 HOMOLOG"/>
    <property type="match status" value="1"/>
</dbReference>
<keyword evidence="2" id="KW-0805">Transcription regulation</keyword>